<proteinExistence type="predicted"/>
<protein>
    <submittedName>
        <fullName evidence="1">Uncharacterized protein</fullName>
    </submittedName>
</protein>
<keyword evidence="2" id="KW-1185">Reference proteome</keyword>
<dbReference type="EMBL" id="FMYH01000005">
    <property type="protein sequence ID" value="SDD05546.1"/>
    <property type="molecule type" value="Genomic_DNA"/>
</dbReference>
<dbReference type="AlphaFoldDB" id="A0A1G6RNN5"/>
<reference evidence="1 2" key="1">
    <citation type="submission" date="2016-09" db="EMBL/GenBank/DDBJ databases">
        <authorList>
            <person name="Capua I."/>
            <person name="De Benedictis P."/>
            <person name="Joannis T."/>
            <person name="Lombin L.H."/>
            <person name="Cattoli G."/>
        </authorList>
    </citation>
    <scope>NUCLEOTIDE SEQUENCE [LARGE SCALE GENOMIC DNA]</scope>
    <source>
        <strain evidence="1 2">ISLP-3</strain>
    </source>
</reference>
<dbReference type="RefSeq" id="WP_093183987.1">
    <property type="nucleotide sequence ID" value="NZ_FMYH01000005.1"/>
</dbReference>
<dbReference type="InterPro" id="IPR014729">
    <property type="entry name" value="Rossmann-like_a/b/a_fold"/>
</dbReference>
<name>A0A1G6RNN5_9MICO</name>
<evidence type="ECO:0000313" key="2">
    <source>
        <dbReference type="Proteomes" id="UP000199039"/>
    </source>
</evidence>
<dbReference type="SUPFAM" id="SSF52402">
    <property type="entry name" value="Adenine nucleotide alpha hydrolases-like"/>
    <property type="match status" value="1"/>
</dbReference>
<organism evidence="1 2">
    <name type="scientific">Sanguibacter gelidistatuariae</name>
    <dbReference type="NCBI Taxonomy" id="1814289"/>
    <lineage>
        <taxon>Bacteria</taxon>
        <taxon>Bacillati</taxon>
        <taxon>Actinomycetota</taxon>
        <taxon>Actinomycetes</taxon>
        <taxon>Micrococcales</taxon>
        <taxon>Sanguibacteraceae</taxon>
        <taxon>Sanguibacter</taxon>
    </lineage>
</organism>
<dbReference type="Proteomes" id="UP000199039">
    <property type="component" value="Unassembled WGS sequence"/>
</dbReference>
<accession>A0A1G6RNN5</accession>
<dbReference type="OrthoDB" id="3825223at2"/>
<dbReference type="STRING" id="1814289.SAMN05216410_2721"/>
<gene>
    <name evidence="1" type="ORF">SAMN05216410_2721</name>
</gene>
<evidence type="ECO:0000313" key="1">
    <source>
        <dbReference type="EMBL" id="SDD05546.1"/>
    </source>
</evidence>
<sequence length="161" mass="17269">MTDTILVLTEDTLLSADAEKIVALHRDDDVRYRVLVPADTDRSLLGAIFEHLGSGQFKEAWEDATEGKPSTNEAKAEAGDQLAGSITALAAAGASASGQIIDEDPLPALHTAIAAEDILEVVVVSYPHLVEDTFHRDWASRARDELHVPVLHLYSGTSELG</sequence>
<dbReference type="Gene3D" id="3.40.50.620">
    <property type="entry name" value="HUPs"/>
    <property type="match status" value="1"/>
</dbReference>